<dbReference type="Gene3D" id="3.30.70.270">
    <property type="match status" value="1"/>
</dbReference>
<dbReference type="InterPro" id="IPR013655">
    <property type="entry name" value="PAS_fold_3"/>
</dbReference>
<dbReference type="Pfam" id="PF08447">
    <property type="entry name" value="PAS_3"/>
    <property type="match status" value="1"/>
</dbReference>
<dbReference type="Pfam" id="PF00990">
    <property type="entry name" value="GGDEF"/>
    <property type="match status" value="1"/>
</dbReference>
<dbReference type="Proteomes" id="UP000768462">
    <property type="component" value="Unassembled WGS sequence"/>
</dbReference>
<evidence type="ECO:0000259" key="3">
    <source>
        <dbReference type="PROSITE" id="PS50887"/>
    </source>
</evidence>
<gene>
    <name evidence="4" type="ORF">E7215_02700</name>
</gene>
<name>A0A927W8D4_9CLOT</name>
<dbReference type="InterPro" id="IPR052155">
    <property type="entry name" value="Biofilm_reg_signaling"/>
</dbReference>
<feature type="domain" description="GGDEF" evidence="3">
    <location>
        <begin position="268"/>
        <end position="392"/>
    </location>
</feature>
<dbReference type="CDD" id="cd00130">
    <property type="entry name" value="PAS"/>
    <property type="match status" value="2"/>
</dbReference>
<dbReference type="InterPro" id="IPR000700">
    <property type="entry name" value="PAS-assoc_C"/>
</dbReference>
<dbReference type="InterPro" id="IPR000014">
    <property type="entry name" value="PAS"/>
</dbReference>
<dbReference type="InterPro" id="IPR035965">
    <property type="entry name" value="PAS-like_dom_sf"/>
</dbReference>
<comment type="caution">
    <text evidence="4">The sequence shown here is derived from an EMBL/GenBank/DDBJ whole genome shotgun (WGS) entry which is preliminary data.</text>
</comment>
<dbReference type="SMART" id="SM00091">
    <property type="entry name" value="PAS"/>
    <property type="match status" value="2"/>
</dbReference>
<dbReference type="InterPro" id="IPR029787">
    <property type="entry name" value="Nucleotide_cyclase"/>
</dbReference>
<proteinExistence type="predicted"/>
<dbReference type="Pfam" id="PF13426">
    <property type="entry name" value="PAS_9"/>
    <property type="match status" value="1"/>
</dbReference>
<protein>
    <submittedName>
        <fullName evidence="4">Diguanylate cyclase</fullName>
    </submittedName>
</protein>
<dbReference type="SMART" id="SM00267">
    <property type="entry name" value="GGDEF"/>
    <property type="match status" value="1"/>
</dbReference>
<dbReference type="CDD" id="cd01949">
    <property type="entry name" value="GGDEF"/>
    <property type="match status" value="1"/>
</dbReference>
<dbReference type="PANTHER" id="PTHR44757">
    <property type="entry name" value="DIGUANYLATE CYCLASE DGCP"/>
    <property type="match status" value="1"/>
</dbReference>
<dbReference type="InterPro" id="IPR000160">
    <property type="entry name" value="GGDEF_dom"/>
</dbReference>
<evidence type="ECO:0000259" key="2">
    <source>
        <dbReference type="PROSITE" id="PS50113"/>
    </source>
</evidence>
<dbReference type="SUPFAM" id="SSF55073">
    <property type="entry name" value="Nucleotide cyclase"/>
    <property type="match status" value="1"/>
</dbReference>
<evidence type="ECO:0000313" key="5">
    <source>
        <dbReference type="Proteomes" id="UP000768462"/>
    </source>
</evidence>
<sequence length="392" mass="45708">MTSLNCYNNKITSRELEIVITNHGIITDITTNCYDILGYTNDELINTNISKLFKINIENLISNKDLNVEFTRKYGLTQYFSVHATPFTTDNKVEAFYLSIIDISKYKELEKRDNLILRMLEHAKDIICRWELLPEPRFTYLNSSVEDFFGYPIEDYIKNPMLPFEIAHPDDKEIQLSKIKADTDFSKLFQVRLKHKDGYYIWVEDYIIPYFNEYNQLVAVESITRNIQVKKELEQRLEKLGYNDTLTELYNKNYFLKEVDLLNNVINIPVGIFVCDLDSLKYTNDSFGHLSGDMLIRNTAKVLKSVFTDEHVISRTGGDEFVIIVKNKSYSEVKKLYADLQIAIKVFNEKNKNIPIKISIGIAYSENSISKMQSTLDTADSNMYNNKKHKKL</sequence>
<dbReference type="SUPFAM" id="SSF55785">
    <property type="entry name" value="PYP-like sensor domain (PAS domain)"/>
    <property type="match status" value="2"/>
</dbReference>
<feature type="domain" description="PAC" evidence="2">
    <location>
        <begin position="187"/>
        <end position="239"/>
    </location>
</feature>
<dbReference type="PROSITE" id="PS50112">
    <property type="entry name" value="PAS"/>
    <property type="match status" value="1"/>
</dbReference>
<evidence type="ECO:0000313" key="4">
    <source>
        <dbReference type="EMBL" id="MBE6059073.1"/>
    </source>
</evidence>
<dbReference type="Gene3D" id="3.30.450.20">
    <property type="entry name" value="PAS domain"/>
    <property type="match status" value="2"/>
</dbReference>
<dbReference type="PROSITE" id="PS50113">
    <property type="entry name" value="PAC"/>
    <property type="match status" value="1"/>
</dbReference>
<accession>A0A927W8D4</accession>
<dbReference type="InterPro" id="IPR043128">
    <property type="entry name" value="Rev_trsase/Diguanyl_cyclase"/>
</dbReference>
<dbReference type="NCBIfam" id="TIGR00229">
    <property type="entry name" value="sensory_box"/>
    <property type="match status" value="2"/>
</dbReference>
<dbReference type="NCBIfam" id="TIGR00254">
    <property type="entry name" value="GGDEF"/>
    <property type="match status" value="1"/>
</dbReference>
<feature type="domain" description="PAS" evidence="1">
    <location>
        <begin position="112"/>
        <end position="173"/>
    </location>
</feature>
<dbReference type="PROSITE" id="PS50887">
    <property type="entry name" value="GGDEF"/>
    <property type="match status" value="1"/>
</dbReference>
<dbReference type="EMBL" id="SVCM01000030">
    <property type="protein sequence ID" value="MBE6059073.1"/>
    <property type="molecule type" value="Genomic_DNA"/>
</dbReference>
<organism evidence="4 5">
    <name type="scientific">Clostridium sulfidigenes</name>
    <dbReference type="NCBI Taxonomy" id="318464"/>
    <lineage>
        <taxon>Bacteria</taxon>
        <taxon>Bacillati</taxon>
        <taxon>Bacillota</taxon>
        <taxon>Clostridia</taxon>
        <taxon>Eubacteriales</taxon>
        <taxon>Clostridiaceae</taxon>
        <taxon>Clostridium</taxon>
    </lineage>
</organism>
<reference evidence="4" key="1">
    <citation type="submission" date="2019-04" db="EMBL/GenBank/DDBJ databases">
        <title>Evolution of Biomass-Degrading Anaerobic Consortia Revealed by Metagenomics.</title>
        <authorList>
            <person name="Peng X."/>
        </authorList>
    </citation>
    <scope>NUCLEOTIDE SEQUENCE</scope>
    <source>
        <strain evidence="4">SIG254</strain>
    </source>
</reference>
<dbReference type="PANTHER" id="PTHR44757:SF2">
    <property type="entry name" value="BIOFILM ARCHITECTURE MAINTENANCE PROTEIN MBAA"/>
    <property type="match status" value="1"/>
</dbReference>
<dbReference type="AlphaFoldDB" id="A0A927W8D4"/>
<evidence type="ECO:0000259" key="1">
    <source>
        <dbReference type="PROSITE" id="PS50112"/>
    </source>
</evidence>